<reference evidence="3" key="1">
    <citation type="submission" date="2023-07" db="EMBL/GenBank/DDBJ databases">
        <title>30 novel species of actinomycetes from the DSMZ collection.</title>
        <authorList>
            <person name="Nouioui I."/>
        </authorList>
    </citation>
    <scope>NUCLEOTIDE SEQUENCE [LARGE SCALE GENOMIC DNA]</scope>
    <source>
        <strain evidence="3">DSM 46792</strain>
    </source>
</reference>
<evidence type="ECO:0000313" key="3">
    <source>
        <dbReference type="Proteomes" id="UP001183222"/>
    </source>
</evidence>
<dbReference type="Pfam" id="PF00156">
    <property type="entry name" value="Pribosyltran"/>
    <property type="match status" value="1"/>
</dbReference>
<dbReference type="InterPro" id="IPR000836">
    <property type="entry name" value="PRTase_dom"/>
</dbReference>
<sequence length="219" mass="22360">MRTAPFADRRAAGRALAARLAGTLPGDAVVLGLPRGGAVVAAEVAAVLDLPLDVLLVRKLGLPGQPELAMGAVAAVGDTVETVRTDRVLAAAAVDDATFAGVRDRELAELHRRAAAYRGSRAPVAVAGRTVVLVDDGLATGATVRAALQALAQQRPARTVVAVPVASSGALHEVGALADEVVSLLVPPSFRAVGAAYRDFAQTSDDEVRDLLRSAAPEL</sequence>
<dbReference type="Proteomes" id="UP001183222">
    <property type="component" value="Unassembled WGS sequence"/>
</dbReference>
<dbReference type="SUPFAM" id="SSF53271">
    <property type="entry name" value="PRTase-like"/>
    <property type="match status" value="1"/>
</dbReference>
<keyword evidence="3" id="KW-1185">Reference proteome</keyword>
<accession>A0ABU2K3X4</accession>
<dbReference type="Gene3D" id="3.30.1310.20">
    <property type="entry name" value="PRTase-like"/>
    <property type="match status" value="1"/>
</dbReference>
<dbReference type="InterPro" id="IPR029057">
    <property type="entry name" value="PRTase-like"/>
</dbReference>
<protein>
    <submittedName>
        <fullName evidence="2">Phosphoribosyltransferase family protein</fullName>
    </submittedName>
</protein>
<proteinExistence type="predicted"/>
<evidence type="ECO:0000259" key="1">
    <source>
        <dbReference type="Pfam" id="PF00156"/>
    </source>
</evidence>
<gene>
    <name evidence="2" type="ORF">RM425_03090</name>
</gene>
<feature type="domain" description="Phosphoribosyltransferase" evidence="1">
    <location>
        <begin position="27"/>
        <end position="170"/>
    </location>
</feature>
<dbReference type="CDD" id="cd06223">
    <property type="entry name" value="PRTases_typeI"/>
    <property type="match status" value="1"/>
</dbReference>
<dbReference type="EMBL" id="JAVREI010000001">
    <property type="protein sequence ID" value="MDT0274878.1"/>
    <property type="molecule type" value="Genomic_DNA"/>
</dbReference>
<name>A0ABU2K3X4_9ACTN</name>
<organism evidence="2 3">
    <name type="scientific">Blastococcus goldschmidtiae</name>
    <dbReference type="NCBI Taxonomy" id="3075546"/>
    <lineage>
        <taxon>Bacteria</taxon>
        <taxon>Bacillati</taxon>
        <taxon>Actinomycetota</taxon>
        <taxon>Actinomycetes</taxon>
        <taxon>Geodermatophilales</taxon>
        <taxon>Geodermatophilaceae</taxon>
        <taxon>Blastococcus</taxon>
    </lineage>
</organism>
<dbReference type="RefSeq" id="WP_311343715.1">
    <property type="nucleotide sequence ID" value="NZ_JAVREI010000001.1"/>
</dbReference>
<comment type="caution">
    <text evidence="2">The sequence shown here is derived from an EMBL/GenBank/DDBJ whole genome shotgun (WGS) entry which is preliminary data.</text>
</comment>
<dbReference type="GO" id="GO:0016757">
    <property type="term" value="F:glycosyltransferase activity"/>
    <property type="evidence" value="ECO:0007669"/>
    <property type="project" value="UniProtKB-KW"/>
</dbReference>
<keyword evidence="2" id="KW-0808">Transferase</keyword>
<keyword evidence="2" id="KW-0328">Glycosyltransferase</keyword>
<evidence type="ECO:0000313" key="2">
    <source>
        <dbReference type="EMBL" id="MDT0274878.1"/>
    </source>
</evidence>
<dbReference type="Gene3D" id="3.40.50.2020">
    <property type="match status" value="1"/>
</dbReference>